<organism evidence="1 2">
    <name type="scientific">Quercus lobata</name>
    <name type="common">Valley oak</name>
    <dbReference type="NCBI Taxonomy" id="97700"/>
    <lineage>
        <taxon>Eukaryota</taxon>
        <taxon>Viridiplantae</taxon>
        <taxon>Streptophyta</taxon>
        <taxon>Embryophyta</taxon>
        <taxon>Tracheophyta</taxon>
        <taxon>Spermatophyta</taxon>
        <taxon>Magnoliopsida</taxon>
        <taxon>eudicotyledons</taxon>
        <taxon>Gunneridae</taxon>
        <taxon>Pentapetalae</taxon>
        <taxon>rosids</taxon>
        <taxon>fabids</taxon>
        <taxon>Fagales</taxon>
        <taxon>Fagaceae</taxon>
        <taxon>Quercus</taxon>
    </lineage>
</organism>
<dbReference type="Gramene" id="QL06p015315:mrna">
    <property type="protein sequence ID" value="QL06p015315:mrna"/>
    <property type="gene ID" value="QL06p015315"/>
</dbReference>
<dbReference type="AlphaFoldDB" id="A0A7N2LYF1"/>
<reference evidence="1" key="2">
    <citation type="submission" date="2021-01" db="UniProtKB">
        <authorList>
            <consortium name="EnsemblPlants"/>
        </authorList>
    </citation>
    <scope>IDENTIFICATION</scope>
</reference>
<evidence type="ECO:0000313" key="1">
    <source>
        <dbReference type="EnsemblPlants" id="QL06p015315:mrna"/>
    </source>
</evidence>
<protein>
    <submittedName>
        <fullName evidence="1">Uncharacterized protein</fullName>
    </submittedName>
</protein>
<reference evidence="1 2" key="1">
    <citation type="journal article" date="2016" name="G3 (Bethesda)">
        <title>First Draft Assembly and Annotation of the Genome of a California Endemic Oak Quercus lobata Nee (Fagaceae).</title>
        <authorList>
            <person name="Sork V.L."/>
            <person name="Fitz-Gibbon S.T."/>
            <person name="Puiu D."/>
            <person name="Crepeau M."/>
            <person name="Gugger P.F."/>
            <person name="Sherman R."/>
            <person name="Stevens K."/>
            <person name="Langley C.H."/>
            <person name="Pellegrini M."/>
            <person name="Salzberg S.L."/>
        </authorList>
    </citation>
    <scope>NUCLEOTIDE SEQUENCE [LARGE SCALE GENOMIC DNA]</scope>
    <source>
        <strain evidence="1 2">cv. SW786</strain>
    </source>
</reference>
<dbReference type="InParanoid" id="A0A7N2LYF1"/>
<sequence>MRNKLIYTSCDGWLVGWVKLKQGLKIAMSIYSEGNGYLQVLKQLNLPSDTPIFLEQGDMDRVSRTWEILPTGHKIGTPKPLFKELV</sequence>
<dbReference type="EMBL" id="LRBV02000006">
    <property type="status" value="NOT_ANNOTATED_CDS"/>
    <property type="molecule type" value="Genomic_DNA"/>
</dbReference>
<keyword evidence="2" id="KW-1185">Reference proteome</keyword>
<dbReference type="Proteomes" id="UP000594261">
    <property type="component" value="Chromosome 6"/>
</dbReference>
<proteinExistence type="predicted"/>
<name>A0A7N2LYF1_QUELO</name>
<evidence type="ECO:0000313" key="2">
    <source>
        <dbReference type="Proteomes" id="UP000594261"/>
    </source>
</evidence>
<dbReference type="EnsemblPlants" id="QL06p015315:mrna">
    <property type="protein sequence ID" value="QL06p015315:mrna"/>
    <property type="gene ID" value="QL06p015315"/>
</dbReference>
<accession>A0A7N2LYF1</accession>